<protein>
    <submittedName>
        <fullName evidence="1">Helix-turn-helix transcriptional regulator</fullName>
    </submittedName>
</protein>
<name>A0ABV9ND84_9PROT</name>
<comment type="caution">
    <text evidence="1">The sequence shown here is derived from an EMBL/GenBank/DDBJ whole genome shotgun (WGS) entry which is preliminary data.</text>
</comment>
<evidence type="ECO:0000313" key="2">
    <source>
        <dbReference type="Proteomes" id="UP001596024"/>
    </source>
</evidence>
<keyword evidence="2" id="KW-1185">Reference proteome</keyword>
<dbReference type="InterPro" id="IPR010260">
    <property type="entry name" value="AlpA"/>
</dbReference>
<dbReference type="InterPro" id="IPR052931">
    <property type="entry name" value="Prophage_regulatory_activator"/>
</dbReference>
<accession>A0ABV9ND84</accession>
<organism evidence="1 2">
    <name type="scientific">Glycocaulis abyssi</name>
    <dbReference type="NCBI Taxonomy" id="1433403"/>
    <lineage>
        <taxon>Bacteria</taxon>
        <taxon>Pseudomonadati</taxon>
        <taxon>Pseudomonadota</taxon>
        <taxon>Alphaproteobacteria</taxon>
        <taxon>Maricaulales</taxon>
        <taxon>Maricaulaceae</taxon>
        <taxon>Glycocaulis</taxon>
    </lineage>
</organism>
<reference evidence="2" key="1">
    <citation type="journal article" date="2019" name="Int. J. Syst. Evol. Microbiol.">
        <title>The Global Catalogue of Microorganisms (GCM) 10K type strain sequencing project: providing services to taxonomists for standard genome sequencing and annotation.</title>
        <authorList>
            <consortium name="The Broad Institute Genomics Platform"/>
            <consortium name="The Broad Institute Genome Sequencing Center for Infectious Disease"/>
            <person name="Wu L."/>
            <person name="Ma J."/>
        </authorList>
    </citation>
    <scope>NUCLEOTIDE SEQUENCE [LARGE SCALE GENOMIC DNA]</scope>
    <source>
        <strain evidence="2">CCUG 62981</strain>
    </source>
</reference>
<dbReference type="Pfam" id="PF05930">
    <property type="entry name" value="Phage_AlpA"/>
    <property type="match status" value="1"/>
</dbReference>
<dbReference type="PANTHER" id="PTHR36154">
    <property type="entry name" value="DNA-BINDING TRANSCRIPTIONAL ACTIVATOR ALPA"/>
    <property type="match status" value="1"/>
</dbReference>
<evidence type="ECO:0000313" key="1">
    <source>
        <dbReference type="EMBL" id="MFC4726322.1"/>
    </source>
</evidence>
<proteinExistence type="predicted"/>
<dbReference type="RefSeq" id="WP_371392626.1">
    <property type="nucleotide sequence ID" value="NZ_CP163421.1"/>
</dbReference>
<dbReference type="EMBL" id="JBHSGQ010000009">
    <property type="protein sequence ID" value="MFC4726322.1"/>
    <property type="molecule type" value="Genomic_DNA"/>
</dbReference>
<dbReference type="Proteomes" id="UP001596024">
    <property type="component" value="Unassembled WGS sequence"/>
</dbReference>
<dbReference type="PANTHER" id="PTHR36154:SF1">
    <property type="entry name" value="DNA-BINDING TRANSCRIPTIONAL ACTIVATOR ALPA"/>
    <property type="match status" value="1"/>
</dbReference>
<sequence length="80" mass="8694">MMTMLRIPEVMRVTGLSRPTIYARIQAGTFPSGVKLGERIVGWPESEIAAINAARIAGKSDDEIRVLVASLEARRAAMPV</sequence>
<dbReference type="Gene3D" id="1.10.238.160">
    <property type="match status" value="1"/>
</dbReference>
<gene>
    <name evidence="1" type="ORF">ACFPB0_13580</name>
</gene>